<dbReference type="InterPro" id="IPR011009">
    <property type="entry name" value="Kinase-like_dom_sf"/>
</dbReference>
<feature type="domain" description="Aminoglycoside phosphotransferase" evidence="2">
    <location>
        <begin position="52"/>
        <end position="275"/>
    </location>
</feature>
<dbReference type="Gene3D" id="3.90.1200.10">
    <property type="match status" value="1"/>
</dbReference>
<dbReference type="AlphaFoldDB" id="A0A1G5K1R3"/>
<accession>A0A1G5K1R3</accession>
<proteinExistence type="inferred from homology"/>
<dbReference type="STRING" id="336292.SAMN05660710_03623"/>
<reference evidence="3 4" key="1">
    <citation type="submission" date="2016-10" db="EMBL/GenBank/DDBJ databases">
        <authorList>
            <person name="de Groot N.N."/>
        </authorList>
    </citation>
    <scope>NUCLEOTIDE SEQUENCE [LARGE SCALE GENOMIC DNA]</scope>
    <source>
        <strain evidence="3 4">CGMCC 1.8925</strain>
    </source>
</reference>
<dbReference type="EMBL" id="FMVT01000020">
    <property type="protein sequence ID" value="SCY94516.1"/>
    <property type="molecule type" value="Genomic_DNA"/>
</dbReference>
<evidence type="ECO:0000256" key="1">
    <source>
        <dbReference type="ARBA" id="ARBA00038240"/>
    </source>
</evidence>
<organism evidence="3 4">
    <name type="scientific">Paracoccus tibetensis</name>
    <dbReference type="NCBI Taxonomy" id="336292"/>
    <lineage>
        <taxon>Bacteria</taxon>
        <taxon>Pseudomonadati</taxon>
        <taxon>Pseudomonadota</taxon>
        <taxon>Alphaproteobacteria</taxon>
        <taxon>Rhodobacterales</taxon>
        <taxon>Paracoccaceae</taxon>
        <taxon>Paracoccus</taxon>
    </lineage>
</organism>
<dbReference type="PANTHER" id="PTHR21064">
    <property type="entry name" value="AMINOGLYCOSIDE PHOSPHOTRANSFERASE DOMAIN-CONTAINING PROTEIN-RELATED"/>
    <property type="match status" value="1"/>
</dbReference>
<dbReference type="InterPro" id="IPR050249">
    <property type="entry name" value="Pseudomonas-type_ThrB"/>
</dbReference>
<dbReference type="GO" id="GO:0019202">
    <property type="term" value="F:amino acid kinase activity"/>
    <property type="evidence" value="ECO:0007669"/>
    <property type="project" value="TreeGrafter"/>
</dbReference>
<keyword evidence="3" id="KW-0418">Kinase</keyword>
<dbReference type="SUPFAM" id="SSF56112">
    <property type="entry name" value="Protein kinase-like (PK-like)"/>
    <property type="match status" value="1"/>
</dbReference>
<sequence>MTDAAGAWFDRAAGIMAATPDAVDSAQLAKLLARHYGLEGQITLLASEIERTADVALPDERQLILKTSSWDGAADSFAFQSTTLAALHGAPGIHVPAVLPTLEGDLMFEDGGVRGYLQTRLTGEALHQLAPSAARGRQIGAAVGALSRALAEVSAPGAQRPVLWNIACWPRLMQFAEDLPDGPVRPLVHTAMEDHLHRTLPLLAQVPWQITHNDPSPHNMLQTPHGIGFIDFGDGGYSPRLQDLAIASSHFVSDPALPLGGAEHLIAGYARVQPLTGPECQLLVGLIRARQAAMILINHWRARLFPAEAAYITKNVARAVRGLQILAPLTPAAAEAAVRAAHDDTLCDRLTG</sequence>
<name>A0A1G5K1R3_9RHOB</name>
<evidence type="ECO:0000313" key="4">
    <source>
        <dbReference type="Proteomes" id="UP000199502"/>
    </source>
</evidence>
<dbReference type="Proteomes" id="UP000199502">
    <property type="component" value="Unassembled WGS sequence"/>
</dbReference>
<evidence type="ECO:0000259" key="2">
    <source>
        <dbReference type="Pfam" id="PF01636"/>
    </source>
</evidence>
<dbReference type="Pfam" id="PF01636">
    <property type="entry name" value="APH"/>
    <property type="match status" value="1"/>
</dbReference>
<evidence type="ECO:0000313" key="3">
    <source>
        <dbReference type="EMBL" id="SCY94516.1"/>
    </source>
</evidence>
<gene>
    <name evidence="3" type="ORF">SAMN05660710_03623</name>
</gene>
<keyword evidence="3" id="KW-0808">Transferase</keyword>
<keyword evidence="4" id="KW-1185">Reference proteome</keyword>
<protein>
    <submittedName>
        <fullName evidence="3">Ser/Thr protein kinase RdoA involved in Cpx stress response, MazF antagonist</fullName>
    </submittedName>
</protein>
<comment type="similarity">
    <text evidence="1">Belongs to the pseudomonas-type ThrB family.</text>
</comment>
<dbReference type="PANTHER" id="PTHR21064:SF6">
    <property type="entry name" value="AMINOGLYCOSIDE PHOSPHOTRANSFERASE DOMAIN-CONTAINING PROTEIN"/>
    <property type="match status" value="1"/>
</dbReference>
<dbReference type="RefSeq" id="WP_217630731.1">
    <property type="nucleotide sequence ID" value="NZ_FMVT01000020.1"/>
</dbReference>
<dbReference type="InterPro" id="IPR002575">
    <property type="entry name" value="Aminoglycoside_PTrfase"/>
</dbReference>